<dbReference type="Proteomes" id="UP000178774">
    <property type="component" value="Unassembled WGS sequence"/>
</dbReference>
<evidence type="ECO:0000313" key="2">
    <source>
        <dbReference type="EMBL" id="OGZ65419.1"/>
    </source>
</evidence>
<name>A0A1G2HSP4_9BACT</name>
<dbReference type="EMBL" id="MHOP01000023">
    <property type="protein sequence ID" value="OGZ65419.1"/>
    <property type="molecule type" value="Genomic_DNA"/>
</dbReference>
<organism evidence="2 3">
    <name type="scientific">Candidatus Staskawiczbacteria bacterium RIFCSPHIGHO2_01_FULL_41_41</name>
    <dbReference type="NCBI Taxonomy" id="1802203"/>
    <lineage>
        <taxon>Bacteria</taxon>
        <taxon>Candidatus Staskawicziibacteriota</taxon>
    </lineage>
</organism>
<feature type="coiled-coil region" evidence="1">
    <location>
        <begin position="60"/>
        <end position="87"/>
    </location>
</feature>
<accession>A0A1G2HSP4</accession>
<evidence type="ECO:0000313" key="3">
    <source>
        <dbReference type="Proteomes" id="UP000178774"/>
    </source>
</evidence>
<proteinExistence type="predicted"/>
<sequence length="118" mass="13671">MKKQKNNTFTRKELVDILDTKFKENQRSLLKSVGKKLEANQESMAGMVKTALQGTQDLIIKRFDEKIDGLDKNIKEIHKEVQKINLNAVDVVRKEEFDNLESRVADVEEIVDLRLKKS</sequence>
<dbReference type="AlphaFoldDB" id="A0A1G2HSP4"/>
<keyword evidence="1" id="KW-0175">Coiled coil</keyword>
<comment type="caution">
    <text evidence="2">The sequence shown here is derived from an EMBL/GenBank/DDBJ whole genome shotgun (WGS) entry which is preliminary data.</text>
</comment>
<protein>
    <submittedName>
        <fullName evidence="2">Uncharacterized protein</fullName>
    </submittedName>
</protein>
<reference evidence="2 3" key="1">
    <citation type="journal article" date="2016" name="Nat. Commun.">
        <title>Thousands of microbial genomes shed light on interconnected biogeochemical processes in an aquifer system.</title>
        <authorList>
            <person name="Anantharaman K."/>
            <person name="Brown C.T."/>
            <person name="Hug L.A."/>
            <person name="Sharon I."/>
            <person name="Castelle C.J."/>
            <person name="Probst A.J."/>
            <person name="Thomas B.C."/>
            <person name="Singh A."/>
            <person name="Wilkins M.J."/>
            <person name="Karaoz U."/>
            <person name="Brodie E.L."/>
            <person name="Williams K.H."/>
            <person name="Hubbard S.S."/>
            <person name="Banfield J.F."/>
        </authorList>
    </citation>
    <scope>NUCLEOTIDE SEQUENCE [LARGE SCALE GENOMIC DNA]</scope>
</reference>
<evidence type="ECO:0000256" key="1">
    <source>
        <dbReference type="SAM" id="Coils"/>
    </source>
</evidence>
<gene>
    <name evidence="2" type="ORF">A2822_02815</name>
</gene>